<dbReference type="CDD" id="cd06714">
    <property type="entry name" value="PDZ_RIM-like"/>
    <property type="match status" value="1"/>
</dbReference>
<dbReference type="PANTHER" id="PTHR12157">
    <property type="entry name" value="REGULATING SYNAPTIC MEMBRANE EXOCYTOSIS PROTEIN"/>
    <property type="match status" value="1"/>
</dbReference>
<dbReference type="Gene3D" id="2.30.42.10">
    <property type="match status" value="1"/>
</dbReference>
<feature type="region of interest" description="Disordered" evidence="6">
    <location>
        <begin position="180"/>
        <end position="304"/>
    </location>
</feature>
<dbReference type="SMART" id="SM00239">
    <property type="entry name" value="C2"/>
    <property type="match status" value="2"/>
</dbReference>
<reference evidence="10" key="1">
    <citation type="submission" date="2022-01" db="UniProtKB">
        <authorList>
            <consortium name="EnsemblMetazoa"/>
        </authorList>
    </citation>
    <scope>IDENTIFICATION</scope>
</reference>
<name>A0A8I6SQ11_CIMLE</name>
<feature type="region of interest" description="Disordered" evidence="6">
    <location>
        <begin position="340"/>
        <end position="406"/>
    </location>
</feature>
<evidence type="ECO:0008006" key="12">
    <source>
        <dbReference type="Google" id="ProtNLM"/>
    </source>
</evidence>
<evidence type="ECO:0000256" key="1">
    <source>
        <dbReference type="ARBA" id="ARBA00022771"/>
    </source>
</evidence>
<dbReference type="InterPro" id="IPR001841">
    <property type="entry name" value="Znf_RING"/>
</dbReference>
<dbReference type="GeneID" id="106663213"/>
<dbReference type="AlphaFoldDB" id="A0A8I6SQ11"/>
<dbReference type="Pfam" id="PF00168">
    <property type="entry name" value="C2"/>
    <property type="match status" value="2"/>
</dbReference>
<dbReference type="GO" id="GO:0048167">
    <property type="term" value="P:regulation of synaptic plasticity"/>
    <property type="evidence" value="ECO:0007669"/>
    <property type="project" value="TreeGrafter"/>
</dbReference>
<keyword evidence="11" id="KW-1185">Reference proteome</keyword>
<dbReference type="SUPFAM" id="SSF50156">
    <property type="entry name" value="PDZ domain-like"/>
    <property type="match status" value="1"/>
</dbReference>
<dbReference type="InterPro" id="IPR013083">
    <property type="entry name" value="Znf_RING/FYVE/PHD"/>
</dbReference>
<evidence type="ECO:0000256" key="4">
    <source>
        <dbReference type="ARBA" id="ARBA00034103"/>
    </source>
</evidence>
<dbReference type="PANTHER" id="PTHR12157:SF24">
    <property type="entry name" value="FIFE, ISOFORM D"/>
    <property type="match status" value="1"/>
</dbReference>
<feature type="region of interest" description="Disordered" evidence="6">
    <location>
        <begin position="866"/>
        <end position="901"/>
    </location>
</feature>
<dbReference type="InterPro" id="IPR001478">
    <property type="entry name" value="PDZ"/>
</dbReference>
<keyword evidence="1 5" id="KW-0863">Zinc-finger</keyword>
<protein>
    <recommendedName>
        <fullName evidence="12">Regulating synaptic membrane exocytosis protein 1</fullName>
    </recommendedName>
</protein>
<evidence type="ECO:0000259" key="9">
    <source>
        <dbReference type="PROSITE" id="PS50106"/>
    </source>
</evidence>
<feature type="domain" description="C2" evidence="7">
    <location>
        <begin position="629"/>
        <end position="753"/>
    </location>
</feature>
<dbReference type="OrthoDB" id="10059918at2759"/>
<proteinExistence type="predicted"/>
<evidence type="ECO:0000259" key="8">
    <source>
        <dbReference type="PROSITE" id="PS50089"/>
    </source>
</evidence>
<dbReference type="Pfam" id="PF00595">
    <property type="entry name" value="PDZ"/>
    <property type="match status" value="1"/>
</dbReference>
<dbReference type="SUPFAM" id="SSF49562">
    <property type="entry name" value="C2 domain (Calcium/lipid-binding domain, CaLB)"/>
    <property type="match status" value="2"/>
</dbReference>
<dbReference type="InterPro" id="IPR039032">
    <property type="entry name" value="Rim-like"/>
</dbReference>
<feature type="region of interest" description="Disordered" evidence="6">
    <location>
        <begin position="569"/>
        <end position="627"/>
    </location>
</feature>
<feature type="region of interest" description="Disordered" evidence="6">
    <location>
        <begin position="63"/>
        <end position="89"/>
    </location>
</feature>
<dbReference type="FunFam" id="2.30.42.10:FF:000204">
    <property type="entry name" value="Fife, isoform B"/>
    <property type="match status" value="1"/>
</dbReference>
<dbReference type="EnsemblMetazoa" id="XM_024229980.1">
    <property type="protein sequence ID" value="XP_024085748.1"/>
    <property type="gene ID" value="LOC106663213"/>
</dbReference>
<dbReference type="InterPro" id="IPR036034">
    <property type="entry name" value="PDZ_sf"/>
</dbReference>
<dbReference type="Gene3D" id="2.60.40.150">
    <property type="entry name" value="C2 domain"/>
    <property type="match status" value="2"/>
</dbReference>
<dbReference type="GO" id="GO:0042734">
    <property type="term" value="C:presynaptic membrane"/>
    <property type="evidence" value="ECO:0007669"/>
    <property type="project" value="TreeGrafter"/>
</dbReference>
<dbReference type="SUPFAM" id="SSF57903">
    <property type="entry name" value="FYVE/PHD zinc finger"/>
    <property type="match status" value="1"/>
</dbReference>
<dbReference type="RefSeq" id="XP_024085748.1">
    <property type="nucleotide sequence ID" value="XM_024229980.1"/>
</dbReference>
<dbReference type="GO" id="GO:0048788">
    <property type="term" value="C:cytoskeleton of presynaptic active zone"/>
    <property type="evidence" value="ECO:0007669"/>
    <property type="project" value="TreeGrafter"/>
</dbReference>
<dbReference type="OMA" id="NIPARKC"/>
<feature type="compositionally biased region" description="Basic and acidic residues" evidence="6">
    <location>
        <begin position="71"/>
        <end position="83"/>
    </location>
</feature>
<feature type="domain" description="RING-type" evidence="8">
    <location>
        <begin position="93"/>
        <end position="141"/>
    </location>
</feature>
<evidence type="ECO:0000259" key="7">
    <source>
        <dbReference type="PROSITE" id="PS50004"/>
    </source>
</evidence>
<dbReference type="GO" id="GO:0031267">
    <property type="term" value="F:small GTPase binding"/>
    <property type="evidence" value="ECO:0007669"/>
    <property type="project" value="InterPro"/>
</dbReference>
<keyword evidence="1 5" id="KW-0479">Metal-binding</keyword>
<evidence type="ECO:0000256" key="2">
    <source>
        <dbReference type="ARBA" id="ARBA00022833"/>
    </source>
</evidence>
<dbReference type="PROSITE" id="PS50089">
    <property type="entry name" value="ZF_RING_2"/>
    <property type="match status" value="1"/>
</dbReference>
<sequence>MLPSNVVSFMKKMVTTEVTGAAAEGGAGDTTLSKIRHTLSSSLMTAQDRVTNKLVQSNKQPEVQITPEVVKPVEEPPKPKAEAGKPVSRSGSCRVCLKSFKPDDFNRTCGECQQKVCEDCASYYKPDDTQDEASWKCSICRRRAQSRAQAIVGQDSTDSLLETPVLEALQRRHSDAKLGSNLAAGGQASGLAPPRSPELRRHSDVSPASLKELEKAVLKVASDREWRQKGRSASGSPTGSRATSPSVERRPFPTSPAKPEVPNQTQVQVELEPDDAWRRSQSARGGRRKSRVQKQHSYDDEMKAAQGAIPAAEPALGLPAALPRRASAYDVYAPRGDVIVPGAAGGMVPGPRTDERRRSSFRGPPSEPDDNPVVSVTVPGSSPTPDVPSSLCIDEERRSRRRGSQLPDIAVIRGQTRVPPQVARIADSEAMRRQTSVTDGEAIKIVIHDVDCDASYGPRTTSKRRVTLRRDPSDKAHRTRGFGMRVVGGKTGIDGRLFAYIVWTVPSGPAEKGGLQQGDKVLEWGGVSLVDKTFEEVCSIMDRTGDTVELLVEHGSDLRMCDLLDEPIPNQVRKNSGEGLTLGLENTDDKSPSSPTRRKLPKTPEQLAKEKAAAEKPPLPPPAVEKSQVSGRVQLQVWFNDDKNELVVSVFAADDLAPREDLQYGTQPEAYLQLRLLPFTGEMNAVKTEVAEPTQNPIWNTTLELKNVQGEHLMEKTIEVTLWDYKPDKEQVFLGECCVDLQKALLDENPVWYRLEDPRQLRNGGRSPRSSIASDTSIRTLRRGDRSMSGKDYFCIPWPSRGYYPEGCKYCWRVRKTEETIYKTSDMELEGCMFLHPDHAYQSGSRRGSSQSEQIEFEPYQLSRDFSRSLPGSRRSSFQSGQDKDAEPPPPSYTKERRRSSICRVMRDPDEILRSLKLVKGELLGRSSSISDKRRSSRSGSLVGGELRRKESVPELLEPTVNQSSPSDEEDKWSTKSEPKPLGPGQVQPRGYQLKIGGCVEIKLSLLMTKGQLEVEVIGARGIKGEPPDTYVKMYLREGDRWLQKRKTKVVRRSNEPQFRQTLRYAACDIESRSLVVMLWEHQKGFEHNLGLGGAELCLSQLPLTQLTIGWYPLFPIHTLGSDSNDSP</sequence>
<feature type="compositionally biased region" description="Polar residues" evidence="6">
    <location>
        <begin position="231"/>
        <end position="246"/>
    </location>
</feature>
<dbReference type="CTD" id="38337"/>
<feature type="compositionally biased region" description="Low complexity" evidence="6">
    <location>
        <begin position="372"/>
        <end position="390"/>
    </location>
</feature>
<keyword evidence="3" id="KW-0770">Synapse</keyword>
<keyword evidence="2" id="KW-0862">Zinc</keyword>
<feature type="domain" description="PDZ" evidence="9">
    <location>
        <begin position="465"/>
        <end position="556"/>
    </location>
</feature>
<feature type="domain" description="C2" evidence="7">
    <location>
        <begin position="998"/>
        <end position="1112"/>
    </location>
</feature>
<dbReference type="FunFam" id="2.60.40.150:FF:000202">
    <property type="entry name" value="Uncharacterized protein, isoform B"/>
    <property type="match status" value="1"/>
</dbReference>
<feature type="region of interest" description="Disordered" evidence="6">
    <location>
        <begin position="927"/>
        <end position="989"/>
    </location>
</feature>
<dbReference type="PROSITE" id="PS50106">
    <property type="entry name" value="PDZ"/>
    <property type="match status" value="1"/>
</dbReference>
<dbReference type="Gene3D" id="3.30.40.10">
    <property type="entry name" value="Zinc/RING finger domain, C3HC4 (zinc finger)"/>
    <property type="match status" value="1"/>
</dbReference>
<dbReference type="Proteomes" id="UP000494040">
    <property type="component" value="Unassembled WGS sequence"/>
</dbReference>
<organism evidence="10 11">
    <name type="scientific">Cimex lectularius</name>
    <name type="common">Bed bug</name>
    <name type="synonym">Acanthia lectularia</name>
    <dbReference type="NCBI Taxonomy" id="79782"/>
    <lineage>
        <taxon>Eukaryota</taxon>
        <taxon>Metazoa</taxon>
        <taxon>Ecdysozoa</taxon>
        <taxon>Arthropoda</taxon>
        <taxon>Hexapoda</taxon>
        <taxon>Insecta</taxon>
        <taxon>Pterygota</taxon>
        <taxon>Neoptera</taxon>
        <taxon>Paraneoptera</taxon>
        <taxon>Hemiptera</taxon>
        <taxon>Heteroptera</taxon>
        <taxon>Panheteroptera</taxon>
        <taxon>Cimicomorpha</taxon>
        <taxon>Cimicidae</taxon>
        <taxon>Cimex</taxon>
    </lineage>
</organism>
<dbReference type="PROSITE" id="PS50004">
    <property type="entry name" value="C2"/>
    <property type="match status" value="2"/>
</dbReference>
<evidence type="ECO:0000256" key="6">
    <source>
        <dbReference type="SAM" id="MobiDB-lite"/>
    </source>
</evidence>
<dbReference type="GO" id="GO:0042391">
    <property type="term" value="P:regulation of membrane potential"/>
    <property type="evidence" value="ECO:0007669"/>
    <property type="project" value="TreeGrafter"/>
</dbReference>
<dbReference type="GO" id="GO:0008270">
    <property type="term" value="F:zinc ion binding"/>
    <property type="evidence" value="ECO:0007669"/>
    <property type="project" value="UniProtKB-KW"/>
</dbReference>
<comment type="subcellular location">
    <subcellularLocation>
        <location evidence="4">Synapse</location>
    </subcellularLocation>
</comment>
<dbReference type="GO" id="GO:0044325">
    <property type="term" value="F:transmembrane transporter binding"/>
    <property type="evidence" value="ECO:0007669"/>
    <property type="project" value="TreeGrafter"/>
</dbReference>
<dbReference type="InterPro" id="IPR000008">
    <property type="entry name" value="C2_dom"/>
</dbReference>
<feature type="compositionally biased region" description="Basic residues" evidence="6">
    <location>
        <begin position="285"/>
        <end position="294"/>
    </location>
</feature>
<dbReference type="GO" id="GO:0048791">
    <property type="term" value="P:calcium ion-regulated exocytosis of neurotransmitter"/>
    <property type="evidence" value="ECO:0007669"/>
    <property type="project" value="TreeGrafter"/>
</dbReference>
<evidence type="ECO:0000313" key="11">
    <source>
        <dbReference type="Proteomes" id="UP000494040"/>
    </source>
</evidence>
<dbReference type="InterPro" id="IPR035892">
    <property type="entry name" value="C2_domain_sf"/>
</dbReference>
<evidence type="ECO:0000256" key="3">
    <source>
        <dbReference type="ARBA" id="ARBA00023018"/>
    </source>
</evidence>
<dbReference type="SMART" id="SM00228">
    <property type="entry name" value="PDZ"/>
    <property type="match status" value="1"/>
</dbReference>
<accession>A0A8I6SQ11</accession>
<evidence type="ECO:0000256" key="5">
    <source>
        <dbReference type="PROSITE-ProRule" id="PRU00175"/>
    </source>
</evidence>
<evidence type="ECO:0000313" key="10">
    <source>
        <dbReference type="EnsemblMetazoa" id="XP_024085748.1"/>
    </source>
</evidence>
<feature type="compositionally biased region" description="Basic and acidic residues" evidence="6">
    <location>
        <begin position="211"/>
        <end position="228"/>
    </location>
</feature>
<dbReference type="GO" id="GO:0050806">
    <property type="term" value="P:positive regulation of synaptic transmission"/>
    <property type="evidence" value="ECO:0007669"/>
    <property type="project" value="TreeGrafter"/>
</dbReference>
<dbReference type="InterPro" id="IPR011011">
    <property type="entry name" value="Znf_FYVE_PHD"/>
</dbReference>